<dbReference type="InterPro" id="IPR005982">
    <property type="entry name" value="Thioredox_Rdtase"/>
</dbReference>
<dbReference type="PROSITE" id="PS51352">
    <property type="entry name" value="THIOREDOXIN_2"/>
    <property type="match status" value="1"/>
</dbReference>
<gene>
    <name evidence="9" type="primary">trxB/A</name>
    <name evidence="9" type="ORF">GCM10025881_20000</name>
</gene>
<evidence type="ECO:0000256" key="1">
    <source>
        <dbReference type="ARBA" id="ARBA00022630"/>
    </source>
</evidence>
<dbReference type="Proteomes" id="UP001157034">
    <property type="component" value="Unassembled WGS sequence"/>
</dbReference>
<reference evidence="10" key="1">
    <citation type="journal article" date="2019" name="Int. J. Syst. Evol. Microbiol.">
        <title>The Global Catalogue of Microorganisms (GCM) 10K type strain sequencing project: providing services to taxonomists for standard genome sequencing and annotation.</title>
        <authorList>
            <consortium name="The Broad Institute Genomics Platform"/>
            <consortium name="The Broad Institute Genome Sequencing Center for Infectious Disease"/>
            <person name="Wu L."/>
            <person name="Ma J."/>
        </authorList>
    </citation>
    <scope>NUCLEOTIDE SEQUENCE [LARGE SCALE GENOMIC DNA]</scope>
    <source>
        <strain evidence="10">NBRC 108894</strain>
    </source>
</reference>
<evidence type="ECO:0000256" key="6">
    <source>
        <dbReference type="ARBA" id="ARBA00048132"/>
    </source>
</evidence>
<proteinExistence type="inferred from homology"/>
<comment type="catalytic activity">
    <reaction evidence="6 7">
        <text>[thioredoxin]-dithiol + NADP(+) = [thioredoxin]-disulfide + NADPH + H(+)</text>
        <dbReference type="Rhea" id="RHEA:20345"/>
        <dbReference type="Rhea" id="RHEA-COMP:10698"/>
        <dbReference type="Rhea" id="RHEA-COMP:10700"/>
        <dbReference type="ChEBI" id="CHEBI:15378"/>
        <dbReference type="ChEBI" id="CHEBI:29950"/>
        <dbReference type="ChEBI" id="CHEBI:50058"/>
        <dbReference type="ChEBI" id="CHEBI:57783"/>
        <dbReference type="ChEBI" id="CHEBI:58349"/>
        <dbReference type="EC" id="1.8.1.9"/>
    </reaction>
</comment>
<accession>A0ABQ6K608</accession>
<sequence>MRQVIIIGSGPAGYTAAIYAARANLKPLVIASSVDFGGELMKTTEVENFPGFPDGIMGPDLMIQMQNQAERFGAEIVYDDVVELSLAGEVKTVKLGNGDVHEALTVIYATGSAYRKLGLEDETRLSGYGVSWCATCDGAFFRQKKVAVVGGGDSALEEATFLTRFADVVYLVHRRDELRASVAMQDRAKADPKIRFVWNKEVAHIYGDEKVTGVGLVDTVDGSETTLDVSGLFVAIGADPRTHLVHGQLDLTPEGTIAVQGRTSKTNLPGVFAAGDVIDPTYKQAATAAGSGVVAALDAEHYLAALPKELLARAEGGSRRRAGLTIADRNTDAAGGVVSAGSFQEEGQMSAKEVTDATFEADVLQSEKPIMVDFWAEWCGPCRAVSPILDKIAEENSDRLQIVKLNVDDNPETAMKYGITSIPAMKVFKGGEVVKTVIGAKPKPALEADLAEFLA</sequence>
<comment type="similarity">
    <text evidence="7">Belongs to the class-II pyridine nucleotide-disulfide oxidoreductase family.</text>
</comment>
<evidence type="ECO:0000313" key="9">
    <source>
        <dbReference type="EMBL" id="GMA95176.1"/>
    </source>
</evidence>
<keyword evidence="4" id="KW-1015">Disulfide bond</keyword>
<dbReference type="SUPFAM" id="SSF51905">
    <property type="entry name" value="FAD/NAD(P)-binding domain"/>
    <property type="match status" value="1"/>
</dbReference>
<dbReference type="PANTHER" id="PTHR48105">
    <property type="entry name" value="THIOREDOXIN REDUCTASE 1-RELATED-RELATED"/>
    <property type="match status" value="1"/>
</dbReference>
<comment type="subunit">
    <text evidence="7">Homodimer.</text>
</comment>
<feature type="domain" description="Thioredoxin" evidence="8">
    <location>
        <begin position="343"/>
        <end position="455"/>
    </location>
</feature>
<dbReference type="PROSITE" id="PS00194">
    <property type="entry name" value="THIOREDOXIN_1"/>
    <property type="match status" value="1"/>
</dbReference>
<keyword evidence="10" id="KW-1185">Reference proteome</keyword>
<dbReference type="Pfam" id="PF00085">
    <property type="entry name" value="Thioredoxin"/>
    <property type="match status" value="1"/>
</dbReference>
<organism evidence="9 10">
    <name type="scientific">Pseudolysinimonas kribbensis</name>
    <dbReference type="NCBI Taxonomy" id="433641"/>
    <lineage>
        <taxon>Bacteria</taxon>
        <taxon>Bacillati</taxon>
        <taxon>Actinomycetota</taxon>
        <taxon>Actinomycetes</taxon>
        <taxon>Micrococcales</taxon>
        <taxon>Microbacteriaceae</taxon>
        <taxon>Pseudolysinimonas</taxon>
    </lineage>
</organism>
<dbReference type="PRINTS" id="PR00368">
    <property type="entry name" value="FADPNR"/>
</dbReference>
<keyword evidence="3 7" id="KW-0560">Oxidoreductase</keyword>
<dbReference type="EMBL" id="BSVB01000001">
    <property type="protein sequence ID" value="GMA95176.1"/>
    <property type="molecule type" value="Genomic_DNA"/>
</dbReference>
<protein>
    <recommendedName>
        <fullName evidence="7">Thioredoxin reductase</fullName>
        <ecNumber evidence="7">1.8.1.9</ecNumber>
    </recommendedName>
</protein>
<dbReference type="InterPro" id="IPR036188">
    <property type="entry name" value="FAD/NAD-bd_sf"/>
</dbReference>
<evidence type="ECO:0000256" key="5">
    <source>
        <dbReference type="ARBA" id="ARBA00023284"/>
    </source>
</evidence>
<dbReference type="NCBIfam" id="TIGR01068">
    <property type="entry name" value="thioredoxin"/>
    <property type="match status" value="1"/>
</dbReference>
<evidence type="ECO:0000256" key="2">
    <source>
        <dbReference type="ARBA" id="ARBA00022827"/>
    </source>
</evidence>
<evidence type="ECO:0000259" key="8">
    <source>
        <dbReference type="PROSITE" id="PS51352"/>
    </source>
</evidence>
<dbReference type="InterPro" id="IPR013766">
    <property type="entry name" value="Thioredoxin_domain"/>
</dbReference>
<dbReference type="InterPro" id="IPR036249">
    <property type="entry name" value="Thioredoxin-like_sf"/>
</dbReference>
<dbReference type="SUPFAM" id="SSF52833">
    <property type="entry name" value="Thioredoxin-like"/>
    <property type="match status" value="1"/>
</dbReference>
<dbReference type="EC" id="1.8.1.9" evidence="7"/>
<evidence type="ECO:0000313" key="10">
    <source>
        <dbReference type="Proteomes" id="UP001157034"/>
    </source>
</evidence>
<dbReference type="Pfam" id="PF07992">
    <property type="entry name" value="Pyr_redox_2"/>
    <property type="match status" value="1"/>
</dbReference>
<dbReference type="NCBIfam" id="TIGR01292">
    <property type="entry name" value="TRX_reduct"/>
    <property type="match status" value="1"/>
</dbReference>
<dbReference type="PRINTS" id="PR00469">
    <property type="entry name" value="PNDRDTASEII"/>
</dbReference>
<keyword evidence="2 7" id="KW-0274">FAD</keyword>
<name>A0ABQ6K608_9MICO</name>
<comment type="caution">
    <text evidence="9">The sequence shown here is derived from an EMBL/GenBank/DDBJ whole genome shotgun (WGS) entry which is preliminary data.</text>
</comment>
<dbReference type="InterPro" id="IPR008255">
    <property type="entry name" value="Pyr_nucl-diS_OxRdtase_2_AS"/>
</dbReference>
<evidence type="ECO:0000256" key="7">
    <source>
        <dbReference type="RuleBase" id="RU003880"/>
    </source>
</evidence>
<evidence type="ECO:0000256" key="4">
    <source>
        <dbReference type="ARBA" id="ARBA00023157"/>
    </source>
</evidence>
<dbReference type="InterPro" id="IPR005746">
    <property type="entry name" value="Thioredoxin"/>
</dbReference>
<dbReference type="InterPro" id="IPR017937">
    <property type="entry name" value="Thioredoxin_CS"/>
</dbReference>
<dbReference type="CDD" id="cd02947">
    <property type="entry name" value="TRX_family"/>
    <property type="match status" value="1"/>
</dbReference>
<dbReference type="InterPro" id="IPR050097">
    <property type="entry name" value="Ferredoxin-NADP_redctase_2"/>
</dbReference>
<evidence type="ECO:0000256" key="3">
    <source>
        <dbReference type="ARBA" id="ARBA00023002"/>
    </source>
</evidence>
<dbReference type="InterPro" id="IPR023753">
    <property type="entry name" value="FAD/NAD-binding_dom"/>
</dbReference>
<dbReference type="Gene3D" id="3.40.30.10">
    <property type="entry name" value="Glutaredoxin"/>
    <property type="match status" value="1"/>
</dbReference>
<keyword evidence="5 7" id="KW-0676">Redox-active center</keyword>
<dbReference type="PROSITE" id="PS00573">
    <property type="entry name" value="PYRIDINE_REDOX_2"/>
    <property type="match status" value="1"/>
</dbReference>
<dbReference type="Gene3D" id="3.50.50.60">
    <property type="entry name" value="FAD/NAD(P)-binding domain"/>
    <property type="match status" value="2"/>
</dbReference>
<comment type="cofactor">
    <cofactor evidence="7">
        <name>FAD</name>
        <dbReference type="ChEBI" id="CHEBI:57692"/>
    </cofactor>
</comment>
<keyword evidence="1 7" id="KW-0285">Flavoprotein</keyword>